<dbReference type="InterPro" id="IPR016166">
    <property type="entry name" value="FAD-bd_PCMH"/>
</dbReference>
<dbReference type="AlphaFoldDB" id="A0A8E2J0H6"/>
<evidence type="ECO:0000256" key="4">
    <source>
        <dbReference type="SAM" id="MobiDB-lite"/>
    </source>
</evidence>
<keyword evidence="3" id="KW-0560">Oxidoreductase</keyword>
<gene>
    <name evidence="6" type="ORF">B4U45_26355</name>
</gene>
<evidence type="ECO:0000256" key="1">
    <source>
        <dbReference type="ARBA" id="ARBA00022630"/>
    </source>
</evidence>
<evidence type="ECO:0000259" key="5">
    <source>
        <dbReference type="PROSITE" id="PS51387"/>
    </source>
</evidence>
<dbReference type="Gene3D" id="3.30.465.10">
    <property type="match status" value="1"/>
</dbReference>
<dbReference type="Proteomes" id="UP000192335">
    <property type="component" value="Unassembled WGS sequence"/>
</dbReference>
<feature type="compositionally biased region" description="Pro residues" evidence="4">
    <location>
        <begin position="183"/>
        <end position="192"/>
    </location>
</feature>
<dbReference type="Pfam" id="PF00941">
    <property type="entry name" value="FAD_binding_5"/>
    <property type="match status" value="1"/>
</dbReference>
<accession>A0A8E2J0H6</accession>
<dbReference type="OrthoDB" id="9793944at2"/>
<evidence type="ECO:0000256" key="3">
    <source>
        <dbReference type="ARBA" id="ARBA00023002"/>
    </source>
</evidence>
<dbReference type="PROSITE" id="PS51387">
    <property type="entry name" value="FAD_PCMH"/>
    <property type="match status" value="1"/>
</dbReference>
<dbReference type="InterPro" id="IPR016169">
    <property type="entry name" value="FAD-bd_PCMH_sub2"/>
</dbReference>
<evidence type="ECO:0000313" key="7">
    <source>
        <dbReference type="Proteomes" id="UP000192335"/>
    </source>
</evidence>
<dbReference type="EMBL" id="MWQA01000001">
    <property type="protein sequence ID" value="ORC10584.1"/>
    <property type="molecule type" value="Genomic_DNA"/>
</dbReference>
<protein>
    <recommendedName>
        <fullName evidence="5">FAD-binding PCMH-type domain-containing protein</fullName>
    </recommendedName>
</protein>
<dbReference type="InterPro" id="IPR002346">
    <property type="entry name" value="Mopterin_DH_FAD-bd"/>
</dbReference>
<evidence type="ECO:0000256" key="2">
    <source>
        <dbReference type="ARBA" id="ARBA00022827"/>
    </source>
</evidence>
<dbReference type="InterPro" id="IPR036318">
    <property type="entry name" value="FAD-bd_PCMH-like_sf"/>
</dbReference>
<name>A0A8E2J0H6_9MYCO</name>
<feature type="domain" description="FAD-binding PCMH-type" evidence="5">
    <location>
        <begin position="1"/>
        <end position="99"/>
    </location>
</feature>
<dbReference type="GO" id="GO:0016491">
    <property type="term" value="F:oxidoreductase activity"/>
    <property type="evidence" value="ECO:0007669"/>
    <property type="project" value="UniProtKB-KW"/>
</dbReference>
<keyword evidence="1" id="KW-0285">Flavoprotein</keyword>
<dbReference type="SUPFAM" id="SSF56176">
    <property type="entry name" value="FAD-binding/transporter-associated domain-like"/>
    <property type="match status" value="1"/>
</dbReference>
<reference evidence="6 7" key="1">
    <citation type="submission" date="2017-02" db="EMBL/GenBank/DDBJ databases">
        <title>Mycobacterium kansasii genomes.</title>
        <authorList>
            <person name="Borowka P."/>
            <person name="Strapagiel D."/>
            <person name="Marciniak B."/>
            <person name="Lach J."/>
            <person name="Bakula Z."/>
            <person name="Van Ingen J."/>
            <person name="Safianowska A."/>
            <person name="Brzostek A."/>
            <person name="Dziadek J."/>
            <person name="Jagielski T."/>
        </authorList>
    </citation>
    <scope>NUCLEOTIDE SEQUENCE [LARGE SCALE GENOMIC DNA]</scope>
    <source>
        <strain evidence="6 7">12MK</strain>
    </source>
</reference>
<dbReference type="PANTHER" id="PTHR42659">
    <property type="entry name" value="XANTHINE DEHYDROGENASE SUBUNIT C-RELATED"/>
    <property type="match status" value="1"/>
</dbReference>
<dbReference type="GO" id="GO:0071949">
    <property type="term" value="F:FAD binding"/>
    <property type="evidence" value="ECO:0007669"/>
    <property type="project" value="InterPro"/>
</dbReference>
<feature type="region of interest" description="Disordered" evidence="4">
    <location>
        <begin position="128"/>
        <end position="204"/>
    </location>
</feature>
<dbReference type="RefSeq" id="WP_082275315.1">
    <property type="nucleotide sequence ID" value="NZ_LWCM01000074.1"/>
</dbReference>
<dbReference type="PANTHER" id="PTHR42659:SF2">
    <property type="entry name" value="XANTHINE DEHYDROGENASE SUBUNIT C-RELATED"/>
    <property type="match status" value="1"/>
</dbReference>
<evidence type="ECO:0000313" key="6">
    <source>
        <dbReference type="EMBL" id="ORC10584.1"/>
    </source>
</evidence>
<dbReference type="InterPro" id="IPR051312">
    <property type="entry name" value="Diverse_Substr_Oxidored"/>
</dbReference>
<comment type="caution">
    <text evidence="6">The sequence shown here is derived from an EMBL/GenBank/DDBJ whole genome shotgun (WGS) entry which is preliminary data.</text>
</comment>
<proteinExistence type="predicted"/>
<organism evidence="6 7">
    <name type="scientific">Mycobacterium persicum</name>
    <dbReference type="NCBI Taxonomy" id="1487726"/>
    <lineage>
        <taxon>Bacteria</taxon>
        <taxon>Bacillati</taxon>
        <taxon>Actinomycetota</taxon>
        <taxon>Actinomycetes</taxon>
        <taxon>Mycobacteriales</taxon>
        <taxon>Mycobacteriaceae</taxon>
        <taxon>Mycobacterium</taxon>
    </lineage>
</organism>
<sequence>MATHTRVATDALVRQAIPTLALPASQIADLQVRNHATIGGSLAYNDPVGDYPAGCVGMGATVSTDRRRIPAEEFFTSAFSTALAESEVIVSLAFPKIPQLFRAAFVRLPDRAARRALVGVTVAETKAPGTDTDHSGGAVVDHMTSRSTIEERVRPRMPHRGRPLPRLGDLRRALRHRRSTPRWPSPRPPARPPSALGPADRRAELPRPLLRTVAIEMQSMLENRPLRISITRLRVYRVAPHSAGCINCSR</sequence>
<keyword evidence="2" id="KW-0274">FAD</keyword>